<organism evidence="4">
    <name type="scientific">Spironucleus salmonicida</name>
    <dbReference type="NCBI Taxonomy" id="348837"/>
    <lineage>
        <taxon>Eukaryota</taxon>
        <taxon>Metamonada</taxon>
        <taxon>Diplomonadida</taxon>
        <taxon>Hexamitidae</taxon>
        <taxon>Hexamitinae</taxon>
        <taxon>Spironucleus</taxon>
    </lineage>
</organism>
<evidence type="ECO:0000259" key="3">
    <source>
        <dbReference type="Pfam" id="PF20511"/>
    </source>
</evidence>
<dbReference type="GO" id="GO:0005975">
    <property type="term" value="P:carbohydrate metabolic process"/>
    <property type="evidence" value="ECO:0007669"/>
    <property type="project" value="InterPro"/>
</dbReference>
<evidence type="ECO:0000313" key="4">
    <source>
        <dbReference type="EMBL" id="EST42850.1"/>
    </source>
</evidence>
<dbReference type="GO" id="GO:0004476">
    <property type="term" value="F:mannose-6-phosphate isomerase activity"/>
    <property type="evidence" value="ECO:0007669"/>
    <property type="project" value="InterPro"/>
</dbReference>
<dbReference type="EMBL" id="AUWU02000006">
    <property type="protein sequence ID" value="KAH0572002.1"/>
    <property type="molecule type" value="Genomic_DNA"/>
</dbReference>
<dbReference type="Proteomes" id="UP000018208">
    <property type="component" value="Unassembled WGS sequence"/>
</dbReference>
<reference evidence="5" key="2">
    <citation type="submission" date="2020-12" db="EMBL/GenBank/DDBJ databases">
        <title>New Spironucleus salmonicida genome in near-complete chromosomes.</title>
        <authorList>
            <person name="Xu F."/>
            <person name="Kurt Z."/>
            <person name="Jimenez-Gonzalez A."/>
            <person name="Astvaldsson A."/>
            <person name="Andersson J.O."/>
            <person name="Svard S.G."/>
        </authorList>
    </citation>
    <scope>NUCLEOTIDE SEQUENCE</scope>
    <source>
        <strain evidence="5">ATCC 50377</strain>
    </source>
</reference>
<dbReference type="UniPathway" id="UPA00126">
    <property type="reaction ID" value="UER00423"/>
</dbReference>
<evidence type="ECO:0000313" key="5">
    <source>
        <dbReference type="EMBL" id="KAH0572002.1"/>
    </source>
</evidence>
<dbReference type="PANTHER" id="PTHR42742:SF3">
    <property type="entry name" value="FRUCTOKINASE"/>
    <property type="match status" value="1"/>
</dbReference>
<keyword evidence="4" id="KW-0413">Isomerase</keyword>
<keyword evidence="6" id="KW-1185">Reference proteome</keyword>
<dbReference type="InterPro" id="IPR051804">
    <property type="entry name" value="Carb_Metab_Reg_Kinase/Isom"/>
</dbReference>
<dbReference type="PANTHER" id="PTHR42742">
    <property type="entry name" value="TRANSCRIPTIONAL REPRESSOR MPRA"/>
    <property type="match status" value="1"/>
</dbReference>
<dbReference type="GO" id="GO:0009298">
    <property type="term" value="P:GDP-mannose biosynthetic process"/>
    <property type="evidence" value="ECO:0007669"/>
    <property type="project" value="UniProtKB-UniPathway"/>
</dbReference>
<evidence type="ECO:0000256" key="1">
    <source>
        <dbReference type="ARBA" id="ARBA00022723"/>
    </source>
</evidence>
<keyword evidence="2" id="KW-0862">Zinc</keyword>
<dbReference type="InterPro" id="IPR011051">
    <property type="entry name" value="RmlC_Cupin_sf"/>
</dbReference>
<accession>V6LEB7</accession>
<dbReference type="Gene3D" id="2.60.120.10">
    <property type="entry name" value="Jelly Rolls"/>
    <property type="match status" value="1"/>
</dbReference>
<dbReference type="GO" id="GO:0008270">
    <property type="term" value="F:zinc ion binding"/>
    <property type="evidence" value="ECO:0007669"/>
    <property type="project" value="InterPro"/>
</dbReference>
<dbReference type="VEuPathDB" id="GiardiaDB:SS50377_26203"/>
<dbReference type="AlphaFoldDB" id="V6LEB7"/>
<protein>
    <submittedName>
        <fullName evidence="4">Mannose-6-phosphate isomerase, class I</fullName>
    </submittedName>
</protein>
<dbReference type="OrthoDB" id="3452273at2759"/>
<dbReference type="InterPro" id="IPR014710">
    <property type="entry name" value="RmlC-like_jellyroll"/>
</dbReference>
<dbReference type="InterPro" id="IPR046457">
    <property type="entry name" value="PMI_typeI_cat"/>
</dbReference>
<keyword evidence="1" id="KW-0479">Metal-binding</keyword>
<name>V6LEB7_9EUKA</name>
<dbReference type="EMBL" id="KI546153">
    <property type="protein sequence ID" value="EST42850.1"/>
    <property type="molecule type" value="Genomic_DNA"/>
</dbReference>
<evidence type="ECO:0000256" key="2">
    <source>
        <dbReference type="ARBA" id="ARBA00022833"/>
    </source>
</evidence>
<dbReference type="PIRSF" id="PIRSF036894">
    <property type="entry name" value="PMI_Firm_short"/>
    <property type="match status" value="1"/>
</dbReference>
<dbReference type="Pfam" id="PF20511">
    <property type="entry name" value="PMI_typeI_cat"/>
    <property type="match status" value="1"/>
</dbReference>
<reference evidence="4 5" key="1">
    <citation type="journal article" date="2014" name="PLoS Genet.">
        <title>The Genome of Spironucleus salmonicida Highlights a Fish Pathogen Adapted to Fluctuating Environments.</title>
        <authorList>
            <person name="Xu F."/>
            <person name="Jerlstrom-Hultqvist J."/>
            <person name="Einarsson E."/>
            <person name="Astvaldsson A."/>
            <person name="Svard S.G."/>
            <person name="Andersson J.O."/>
        </authorList>
    </citation>
    <scope>NUCLEOTIDE SEQUENCE</scope>
    <source>
        <strain evidence="5">ATCC 50377</strain>
    </source>
</reference>
<gene>
    <name evidence="4" type="ORF">SS50377_17537</name>
    <name evidence="5" type="ORF">SS50377_26203</name>
</gene>
<sequence>MLKLTPHLTNYLWGGIRLKQEFNYQTAFDKVAEAWVVSSRADGPSWTEDNKKFSEIVGEDFPLLVKFIDAKDNLSIQVHPADKINGKTEMWYVLDAVKDAKIAYGWNQTMTAELVEEAINSENLEQYINYEPVKKGDAIFVPAGTVHGIGAGILIAEVQQNSNSTYRLYDYNRKDSFGKSRELHVTSALKVLKFDKQDPLSQNLKVEKCEQSAIKQLSSCEFFSVYEVSLAGSIKILAQKFQVLLVLENTMIDGTQRCKGDSFYVKPGTEYVISGMGMVLIGQVQSEIQIYEEDQKCINRYFDANTDVK</sequence>
<dbReference type="InterPro" id="IPR014628">
    <property type="entry name" value="Man6P_isomerase_Firm_short"/>
</dbReference>
<feature type="domain" description="Phosphomannose isomerase type I catalytic" evidence="3">
    <location>
        <begin position="1"/>
        <end position="88"/>
    </location>
</feature>
<evidence type="ECO:0000313" key="6">
    <source>
        <dbReference type="Proteomes" id="UP000018208"/>
    </source>
</evidence>
<dbReference type="CDD" id="cd07010">
    <property type="entry name" value="cupin_PMI_type_I_N_bac"/>
    <property type="match status" value="1"/>
</dbReference>
<dbReference type="SUPFAM" id="SSF51182">
    <property type="entry name" value="RmlC-like cupins"/>
    <property type="match status" value="1"/>
</dbReference>
<proteinExistence type="predicted"/>